<dbReference type="InterPro" id="IPR037294">
    <property type="entry name" value="ABC_BtuC-like"/>
</dbReference>
<dbReference type="SUPFAM" id="SSF81345">
    <property type="entry name" value="ABC transporter involved in vitamin B12 uptake, BtuC"/>
    <property type="match status" value="1"/>
</dbReference>
<protein>
    <submittedName>
        <fullName evidence="9">Iron ABC transporter permease, partial</fullName>
    </submittedName>
</protein>
<feature type="transmembrane region" description="Helical" evidence="8">
    <location>
        <begin position="238"/>
        <end position="255"/>
    </location>
</feature>
<feature type="transmembrane region" description="Helical" evidence="8">
    <location>
        <begin position="77"/>
        <end position="97"/>
    </location>
</feature>
<reference evidence="9 10" key="1">
    <citation type="submission" date="2018-01" db="EMBL/GenBank/DDBJ databases">
        <title>Whole genome sequence of Melissococcus plutonius DAT561.</title>
        <authorList>
            <person name="Okumura K."/>
            <person name="Takamatsu D."/>
            <person name="Okura M."/>
        </authorList>
    </citation>
    <scope>NUCLEOTIDE SEQUENCE [LARGE SCALE GENOMIC DNA]</scope>
    <source>
        <strain evidence="9 10">DAT561</strain>
    </source>
</reference>
<dbReference type="GO" id="GO:0022857">
    <property type="term" value="F:transmembrane transporter activity"/>
    <property type="evidence" value="ECO:0007669"/>
    <property type="project" value="InterPro"/>
</dbReference>
<dbReference type="Gene3D" id="1.10.3470.10">
    <property type="entry name" value="ABC transporter involved in vitamin B12 uptake, BtuC"/>
    <property type="match status" value="1"/>
</dbReference>
<evidence type="ECO:0000256" key="8">
    <source>
        <dbReference type="SAM" id="Phobius"/>
    </source>
</evidence>
<feature type="transmembrane region" description="Helical" evidence="8">
    <location>
        <begin position="163"/>
        <end position="196"/>
    </location>
</feature>
<dbReference type="CDD" id="cd06550">
    <property type="entry name" value="TM_ABC_iron-siderophores_like"/>
    <property type="match status" value="1"/>
</dbReference>
<evidence type="ECO:0000256" key="7">
    <source>
        <dbReference type="ARBA" id="ARBA00023136"/>
    </source>
</evidence>
<evidence type="ECO:0000256" key="3">
    <source>
        <dbReference type="ARBA" id="ARBA00022448"/>
    </source>
</evidence>
<proteinExistence type="inferred from homology"/>
<dbReference type="AlphaFoldDB" id="A0A2Z5Y1J6"/>
<evidence type="ECO:0000256" key="5">
    <source>
        <dbReference type="ARBA" id="ARBA00022692"/>
    </source>
</evidence>
<dbReference type="Proteomes" id="UP000269226">
    <property type="component" value="Chromosome"/>
</dbReference>
<feature type="transmembrane region" description="Helical" evidence="8">
    <location>
        <begin position="12"/>
        <end position="33"/>
    </location>
</feature>
<name>A0A2Z5Y1J6_9ENTE</name>
<dbReference type="PANTHER" id="PTHR30472">
    <property type="entry name" value="FERRIC ENTEROBACTIN TRANSPORT SYSTEM PERMEASE PROTEIN"/>
    <property type="match status" value="1"/>
</dbReference>
<feature type="transmembrane region" description="Helical" evidence="8">
    <location>
        <begin position="45"/>
        <end position="65"/>
    </location>
</feature>
<feature type="transmembrane region" description="Helical" evidence="8">
    <location>
        <begin position="126"/>
        <end position="142"/>
    </location>
</feature>
<keyword evidence="5 8" id="KW-0812">Transmembrane</keyword>
<keyword evidence="6 8" id="KW-1133">Transmembrane helix</keyword>
<sequence>MQKITRNPIADSGILGVSSGVAFGATLYFFLLGTYKEYLTTIQSFSLMFFGLIGAIIALSLNLMLSIHARKLSMFRFILNGIGISSGFSSLVTFFSLKINADDFSQINNWLQGSISHVSWIKVEDMSIWVVPSLIILFTCYSKSGLLRFSDTHLETIGFSTNFWRLVFILLSAILICSSVLIAGTIGFVGLIVPPLTRLMFSGERRGYLSGLCLNGMSLLLLCDLFSRMIFAPNELPLNAVMGIVGIPYLFFLFFSQRGSKVHENTTS</sequence>
<evidence type="ECO:0000313" key="9">
    <source>
        <dbReference type="EMBL" id="BBC60664.1"/>
    </source>
</evidence>
<dbReference type="RefSeq" id="WP_172956602.1">
    <property type="nucleotide sequence ID" value="NZ_AP018492.1"/>
</dbReference>
<dbReference type="PANTHER" id="PTHR30472:SF25">
    <property type="entry name" value="ABC TRANSPORTER PERMEASE PROTEIN MJ0876-RELATED"/>
    <property type="match status" value="1"/>
</dbReference>
<dbReference type="GeneID" id="57043087"/>
<dbReference type="InterPro" id="IPR000522">
    <property type="entry name" value="ABC_transptr_permease_BtuC"/>
</dbReference>
<comment type="similarity">
    <text evidence="2">Belongs to the binding-protein-dependent transport system permease family. FecCD subfamily.</text>
</comment>
<accession>A0A2Z5Y1J6</accession>
<evidence type="ECO:0000256" key="4">
    <source>
        <dbReference type="ARBA" id="ARBA00022475"/>
    </source>
</evidence>
<evidence type="ECO:0000256" key="1">
    <source>
        <dbReference type="ARBA" id="ARBA00004651"/>
    </source>
</evidence>
<keyword evidence="7 8" id="KW-0472">Membrane</keyword>
<evidence type="ECO:0000256" key="2">
    <source>
        <dbReference type="ARBA" id="ARBA00007935"/>
    </source>
</evidence>
<evidence type="ECO:0000313" key="10">
    <source>
        <dbReference type="Proteomes" id="UP000269226"/>
    </source>
</evidence>
<keyword evidence="4" id="KW-1003">Cell membrane</keyword>
<evidence type="ECO:0000256" key="6">
    <source>
        <dbReference type="ARBA" id="ARBA00022989"/>
    </source>
</evidence>
<keyword evidence="3" id="KW-0813">Transport</keyword>
<dbReference type="Pfam" id="PF01032">
    <property type="entry name" value="FecCD"/>
    <property type="match status" value="1"/>
</dbReference>
<comment type="subcellular location">
    <subcellularLocation>
        <location evidence="1">Cell membrane</location>
        <topology evidence="1">Multi-pass membrane protein</topology>
    </subcellularLocation>
</comment>
<dbReference type="EMBL" id="AP018492">
    <property type="protein sequence ID" value="BBC60664.1"/>
    <property type="molecule type" value="Genomic_DNA"/>
</dbReference>
<organism evidence="9 10">
    <name type="scientific">Melissococcus plutonius</name>
    <dbReference type="NCBI Taxonomy" id="33970"/>
    <lineage>
        <taxon>Bacteria</taxon>
        <taxon>Bacillati</taxon>
        <taxon>Bacillota</taxon>
        <taxon>Bacilli</taxon>
        <taxon>Lactobacillales</taxon>
        <taxon>Enterococcaceae</taxon>
        <taxon>Melissococcus</taxon>
    </lineage>
</organism>
<gene>
    <name evidence="9" type="ORF">DAT561_0529</name>
</gene>
<dbReference type="GO" id="GO:0005886">
    <property type="term" value="C:plasma membrane"/>
    <property type="evidence" value="ECO:0007669"/>
    <property type="project" value="UniProtKB-SubCell"/>
</dbReference>